<dbReference type="InterPro" id="IPR036621">
    <property type="entry name" value="Anticodon-bd_dom_sf"/>
</dbReference>
<keyword evidence="5" id="KW-0648">Protein biosynthesis</keyword>
<feature type="domain" description="Aminoacyl-transfer RNA synthetases class-II family profile" evidence="7">
    <location>
        <begin position="119"/>
        <end position="275"/>
    </location>
</feature>
<keyword evidence="4" id="KW-0067">ATP-binding</keyword>
<accession>A0A5H2XSI8</accession>
<evidence type="ECO:0000256" key="6">
    <source>
        <dbReference type="ARBA" id="ARBA00023146"/>
    </source>
</evidence>
<dbReference type="Pfam" id="PF00587">
    <property type="entry name" value="tRNA-synt_2b"/>
    <property type="match status" value="1"/>
</dbReference>
<gene>
    <name evidence="8" type="ORF">Prudu_746S000100</name>
</gene>
<dbReference type="InterPro" id="IPR002314">
    <property type="entry name" value="aa-tRNA-synt_IIb"/>
</dbReference>
<dbReference type="FunFam" id="3.30.930.10:FF:000215">
    <property type="entry name" value="Proline--tRNA ligase cytoplasmic"/>
    <property type="match status" value="1"/>
</dbReference>
<dbReference type="SUPFAM" id="SSF55681">
    <property type="entry name" value="Class II aaRS and biotin synthetases"/>
    <property type="match status" value="1"/>
</dbReference>
<dbReference type="InterPro" id="IPR045864">
    <property type="entry name" value="aa-tRNA-synth_II/BPL/LPL"/>
</dbReference>
<dbReference type="GO" id="GO:0006433">
    <property type="term" value="P:prolyl-tRNA aminoacylation"/>
    <property type="evidence" value="ECO:0007669"/>
    <property type="project" value="InterPro"/>
</dbReference>
<dbReference type="GO" id="GO:0017101">
    <property type="term" value="C:aminoacyl-tRNA synthetase multienzyme complex"/>
    <property type="evidence" value="ECO:0007669"/>
    <property type="project" value="TreeGrafter"/>
</dbReference>
<name>A0A5H2XSI8_PRUDU</name>
<dbReference type="EMBL" id="AP021083">
    <property type="protein sequence ID" value="BBN69095.1"/>
    <property type="molecule type" value="Genomic_DNA"/>
</dbReference>
<dbReference type="InterPro" id="IPR017449">
    <property type="entry name" value="Pro-tRNA_synth_II"/>
</dbReference>
<evidence type="ECO:0000256" key="5">
    <source>
        <dbReference type="ARBA" id="ARBA00022917"/>
    </source>
</evidence>
<evidence type="ECO:0000256" key="3">
    <source>
        <dbReference type="ARBA" id="ARBA00022741"/>
    </source>
</evidence>
<dbReference type="Gene3D" id="3.30.930.10">
    <property type="entry name" value="Bira Bifunctional Protein, Domain 2"/>
    <property type="match status" value="1"/>
</dbReference>
<feature type="non-terminal residue" evidence="8">
    <location>
        <position position="1"/>
    </location>
</feature>
<dbReference type="CDD" id="cd00862">
    <property type="entry name" value="ProRS_anticodon_zinc"/>
    <property type="match status" value="1"/>
</dbReference>
<evidence type="ECO:0000259" key="7">
    <source>
        <dbReference type="PROSITE" id="PS50862"/>
    </source>
</evidence>
<dbReference type="GO" id="GO:0005524">
    <property type="term" value="F:ATP binding"/>
    <property type="evidence" value="ECO:0007669"/>
    <property type="project" value="UniProtKB-KW"/>
</dbReference>
<dbReference type="SMART" id="SM00946">
    <property type="entry name" value="ProRS-C_1"/>
    <property type="match status" value="1"/>
</dbReference>
<evidence type="ECO:0000256" key="4">
    <source>
        <dbReference type="ARBA" id="ARBA00022840"/>
    </source>
</evidence>
<reference evidence="8" key="1">
    <citation type="journal article" date="2019" name="Science">
        <title>Mutation of a bHLH transcription factor allowed almond domestication.</title>
        <authorList>
            <person name="Sanchez-Perez R."/>
            <person name="Pavan S."/>
            <person name="Mazzeo R."/>
            <person name="Moldovan C."/>
            <person name="Aiese Cigliano R."/>
            <person name="Del Cueto J."/>
            <person name="Ricciardi F."/>
            <person name="Lotti C."/>
            <person name="Ricciardi L."/>
            <person name="Dicenta F."/>
            <person name="Lopez-Marques R.L."/>
            <person name="Lindberg Moller B."/>
        </authorList>
    </citation>
    <scope>NUCLEOTIDE SEQUENCE</scope>
</reference>
<sequence>VKNMQTWRMPVLRRGKKKEVKKETGLGLSTKKDENFGEWYSEVVVHSEMIEYYDISGCYILRPWTMSIWETMQTFFDAEIKRRKVKNTYFPLFVSPSVLEKEKDHIEGCLGHEWIRGHRDLPLKLNQWCNVVRWEFSNPTPFIRSREFLWQEGHTAFATQAEADEEVLEILELYRRIYEEYLAIPVVKGKKSELEKFAGGLYTTSVEAFIPNTGRGVQGATSHCLGQNFAKMFGIEFENEKGGKAMVWQNSWAYSTRTIGVMVMVHGDDRGLVLPPKVAAIQVIVVPVPYKDTNTKEMFEACLTTVDTLTEAGFRVEADLRDNCGPVGSVPLRIEIGPRDLEKKQVLLVRRDNSDKVDIPVSNLVEQVKDFLDRIQENLFDVAKQKRDASIRVAKTWDEFIEALNQKKMILAPWCDEMEVEEDVKKRTKGETGAAKSLCTPFEQPELPEGTLCFASGKPAKKWTYWGRSY</sequence>
<dbReference type="InterPro" id="IPR016061">
    <property type="entry name" value="Pro-tRNA_ligase_II_C"/>
</dbReference>
<dbReference type="InterPro" id="IPR006195">
    <property type="entry name" value="aa-tRNA-synth_II"/>
</dbReference>
<organism evidence="8">
    <name type="scientific">Prunus dulcis</name>
    <name type="common">Almond</name>
    <name type="synonym">Amygdalus dulcis</name>
    <dbReference type="NCBI Taxonomy" id="3755"/>
    <lineage>
        <taxon>Eukaryota</taxon>
        <taxon>Viridiplantae</taxon>
        <taxon>Streptophyta</taxon>
        <taxon>Embryophyta</taxon>
        <taxon>Tracheophyta</taxon>
        <taxon>Spermatophyta</taxon>
        <taxon>Magnoliopsida</taxon>
        <taxon>eudicotyledons</taxon>
        <taxon>Gunneridae</taxon>
        <taxon>Pentapetalae</taxon>
        <taxon>rosids</taxon>
        <taxon>fabids</taxon>
        <taxon>Rosales</taxon>
        <taxon>Rosaceae</taxon>
        <taxon>Amygdaloideae</taxon>
        <taxon>Amygdaleae</taxon>
        <taxon>Prunus</taxon>
    </lineage>
</organism>
<dbReference type="AlphaFoldDB" id="A0A5H2XSI8"/>
<dbReference type="FunFam" id="3.30.110.30:FF:000003">
    <property type="entry name" value="Proline--tRNA ligase, cytoplasmic"/>
    <property type="match status" value="1"/>
</dbReference>
<proteinExistence type="predicted"/>
<keyword evidence="3" id="KW-0547">Nucleotide-binding</keyword>
<dbReference type="Gene3D" id="3.30.110.30">
    <property type="entry name" value="C-terminal domain of ProRS"/>
    <property type="match status" value="1"/>
</dbReference>
<evidence type="ECO:0000256" key="2">
    <source>
        <dbReference type="ARBA" id="ARBA00022598"/>
    </source>
</evidence>
<dbReference type="Pfam" id="PF03129">
    <property type="entry name" value="HGTP_anticodon"/>
    <property type="match status" value="1"/>
</dbReference>
<protein>
    <recommendedName>
        <fullName evidence="1">proline--tRNA ligase</fullName>
        <ecNumber evidence="1">6.1.1.15</ecNumber>
    </recommendedName>
</protein>
<dbReference type="PROSITE" id="PS50862">
    <property type="entry name" value="AA_TRNA_LIGASE_II"/>
    <property type="match status" value="1"/>
</dbReference>
<evidence type="ECO:0000256" key="1">
    <source>
        <dbReference type="ARBA" id="ARBA00012831"/>
    </source>
</evidence>
<evidence type="ECO:0000313" key="8">
    <source>
        <dbReference type="EMBL" id="BBN69095.1"/>
    </source>
</evidence>
<dbReference type="SUPFAM" id="SSF64586">
    <property type="entry name" value="C-terminal domain of ProRS"/>
    <property type="match status" value="1"/>
</dbReference>
<dbReference type="Pfam" id="PF09180">
    <property type="entry name" value="ProRS-C_1"/>
    <property type="match status" value="1"/>
</dbReference>
<dbReference type="InterPro" id="IPR004154">
    <property type="entry name" value="Anticodon-bd"/>
</dbReference>
<dbReference type="SUPFAM" id="SSF52954">
    <property type="entry name" value="Class II aaRS ABD-related"/>
    <property type="match status" value="1"/>
</dbReference>
<dbReference type="EC" id="6.1.1.15" evidence="1"/>
<keyword evidence="2" id="KW-0436">Ligase</keyword>
<dbReference type="GO" id="GO:0005737">
    <property type="term" value="C:cytoplasm"/>
    <property type="evidence" value="ECO:0007669"/>
    <property type="project" value="InterPro"/>
</dbReference>
<dbReference type="Gene3D" id="3.40.50.800">
    <property type="entry name" value="Anticodon-binding domain"/>
    <property type="match status" value="1"/>
</dbReference>
<dbReference type="PANTHER" id="PTHR43382">
    <property type="entry name" value="PROLYL-TRNA SYNTHETASE"/>
    <property type="match status" value="1"/>
</dbReference>
<keyword evidence="6" id="KW-0030">Aminoacyl-tRNA synthetase</keyword>
<dbReference type="InterPro" id="IPR004499">
    <property type="entry name" value="Pro-tRNA-ligase_IIa_arc-type"/>
</dbReference>
<dbReference type="PANTHER" id="PTHR43382:SF2">
    <property type="entry name" value="BIFUNCTIONAL GLUTAMATE_PROLINE--TRNA LIGASE"/>
    <property type="match status" value="1"/>
</dbReference>
<dbReference type="GO" id="GO:0004827">
    <property type="term" value="F:proline-tRNA ligase activity"/>
    <property type="evidence" value="ECO:0007669"/>
    <property type="project" value="UniProtKB-EC"/>
</dbReference>